<dbReference type="EMBL" id="CP039348">
    <property type="protein sequence ID" value="QCD89866.1"/>
    <property type="molecule type" value="Genomic_DNA"/>
</dbReference>
<gene>
    <name evidence="1" type="ORF">DEO72_LG4g816</name>
</gene>
<proteinExistence type="predicted"/>
<evidence type="ECO:0000313" key="2">
    <source>
        <dbReference type="Proteomes" id="UP000501690"/>
    </source>
</evidence>
<accession>A0A4D6LNT9</accession>
<organism evidence="1 2">
    <name type="scientific">Vigna unguiculata</name>
    <name type="common">Cowpea</name>
    <dbReference type="NCBI Taxonomy" id="3917"/>
    <lineage>
        <taxon>Eukaryota</taxon>
        <taxon>Viridiplantae</taxon>
        <taxon>Streptophyta</taxon>
        <taxon>Embryophyta</taxon>
        <taxon>Tracheophyta</taxon>
        <taxon>Spermatophyta</taxon>
        <taxon>Magnoliopsida</taxon>
        <taxon>eudicotyledons</taxon>
        <taxon>Gunneridae</taxon>
        <taxon>Pentapetalae</taxon>
        <taxon>rosids</taxon>
        <taxon>fabids</taxon>
        <taxon>Fabales</taxon>
        <taxon>Fabaceae</taxon>
        <taxon>Papilionoideae</taxon>
        <taxon>50 kb inversion clade</taxon>
        <taxon>NPAAA clade</taxon>
        <taxon>indigoferoid/millettioid clade</taxon>
        <taxon>Phaseoleae</taxon>
        <taxon>Vigna</taxon>
    </lineage>
</organism>
<dbReference type="Proteomes" id="UP000501690">
    <property type="component" value="Linkage Group LG4"/>
</dbReference>
<keyword evidence="2" id="KW-1185">Reference proteome</keyword>
<dbReference type="AlphaFoldDB" id="A0A4D6LNT9"/>
<reference evidence="1 2" key="1">
    <citation type="submission" date="2019-04" db="EMBL/GenBank/DDBJ databases">
        <title>An improved genome assembly and genetic linkage map for asparagus bean, Vigna unguiculata ssp. sesquipedialis.</title>
        <authorList>
            <person name="Xia Q."/>
            <person name="Zhang R."/>
            <person name="Dong Y."/>
        </authorList>
    </citation>
    <scope>NUCLEOTIDE SEQUENCE [LARGE SCALE GENOMIC DNA]</scope>
    <source>
        <tissue evidence="1">Leaf</tissue>
    </source>
</reference>
<evidence type="ECO:0000313" key="1">
    <source>
        <dbReference type="EMBL" id="QCD89866.1"/>
    </source>
</evidence>
<name>A0A4D6LNT9_VIGUN</name>
<protein>
    <submittedName>
        <fullName evidence="1">Uncharacterized protein</fullName>
    </submittedName>
</protein>
<sequence>MRTIRNKHYENEDQKGVMAHHAKKVGGEVDLFAKIKDKMANVAKGEGQSQAPNLAGPVVDTYRPLVGKRPAPSKMKSVGKDRDTEVAVVEEAVPMLIMRAMSEYLARGVVLSKRVATMLQEELAADEKRKLEVEVKRLKGSVMGVEKKLKAKQVELDEMTAAKDATVEEAANEIYGLQQAVYNEHVNGFQKALGQADFLYREVSVIDCRFIVNLDVYDNRMLDVAGISRFKAKHEAATVVNEDTMVTTPPANVGGVVPEGEDGTKRWRKQKMLKLPRRRMTRLLKISLV</sequence>